<sequence>MPDLVHALACRPLTASAVAEFIGLPAEPKVPDEVVEEVVRQRGWSWEHYLVCDALVTGHGHVLCSESYVPFGHAGTRLFLVFGEVYPVEAHDDEMHNGPWLFPIMDAWQKQPGWNATRPATVEDCEGVLTRAAQVVTMCLGAAPERMIVSDAAIVTGPAMTHRIWRTPTHALILGPHGNNGPYGYLTHLQLSYTPLACGPDLPPERDEDALQRWITTHVDW</sequence>
<organism evidence="1 2">
    <name type="scientific">Streptomyces zaomyceticus</name>
    <dbReference type="NCBI Taxonomy" id="68286"/>
    <lineage>
        <taxon>Bacteria</taxon>
        <taxon>Bacillati</taxon>
        <taxon>Actinomycetota</taxon>
        <taxon>Actinomycetes</taxon>
        <taxon>Kitasatosporales</taxon>
        <taxon>Streptomycetaceae</taxon>
        <taxon>Streptomyces</taxon>
    </lineage>
</organism>
<evidence type="ECO:0008006" key="3">
    <source>
        <dbReference type="Google" id="ProtNLM"/>
    </source>
</evidence>
<geneLocation type="plasmid" evidence="1 2">
    <name>unnamed1</name>
</geneLocation>
<keyword evidence="2" id="KW-1185">Reference proteome</keyword>
<gene>
    <name evidence="1" type="ORF">OG814_41670</name>
</gene>
<dbReference type="RefSeq" id="WP_331717892.1">
    <property type="nucleotide sequence ID" value="NZ_CP108189.1"/>
</dbReference>
<name>A0ABZ1LMM4_9ACTN</name>
<dbReference type="Proteomes" id="UP001622594">
    <property type="component" value="Plasmid unnamed1"/>
</dbReference>
<evidence type="ECO:0000313" key="2">
    <source>
        <dbReference type="Proteomes" id="UP001622594"/>
    </source>
</evidence>
<dbReference type="EMBL" id="CP108189">
    <property type="protein sequence ID" value="WTR75781.1"/>
    <property type="molecule type" value="Genomic_DNA"/>
</dbReference>
<keyword evidence="1" id="KW-0614">Plasmid</keyword>
<accession>A0ABZ1LMM4</accession>
<reference evidence="1 2" key="1">
    <citation type="submission" date="2022-10" db="EMBL/GenBank/DDBJ databases">
        <title>The complete genomes of actinobacterial strains from the NBC collection.</title>
        <authorList>
            <person name="Joergensen T.S."/>
            <person name="Alvarez Arevalo M."/>
            <person name="Sterndorff E.B."/>
            <person name="Faurdal D."/>
            <person name="Vuksanovic O."/>
            <person name="Mourched A.-S."/>
            <person name="Charusanti P."/>
            <person name="Shaw S."/>
            <person name="Blin K."/>
            <person name="Weber T."/>
        </authorList>
    </citation>
    <scope>NUCLEOTIDE SEQUENCE [LARGE SCALE GENOMIC DNA]</scope>
    <source>
        <strain evidence="1 2">NBC_00123</strain>
        <plasmid evidence="1 2">unnamed1</plasmid>
    </source>
</reference>
<protein>
    <recommendedName>
        <fullName evidence="3">SMI1/KNR4 family protein</fullName>
    </recommendedName>
</protein>
<proteinExistence type="predicted"/>
<evidence type="ECO:0000313" key="1">
    <source>
        <dbReference type="EMBL" id="WTR75781.1"/>
    </source>
</evidence>